<dbReference type="AlphaFoldDB" id="B3NAW9"/>
<dbReference type="PhylomeDB" id="B3NAW9"/>
<organism evidence="4 5">
    <name type="scientific">Drosophila erecta</name>
    <name type="common">Fruit fly</name>
    <dbReference type="NCBI Taxonomy" id="7220"/>
    <lineage>
        <taxon>Eukaryota</taxon>
        <taxon>Metazoa</taxon>
        <taxon>Ecdysozoa</taxon>
        <taxon>Arthropoda</taxon>
        <taxon>Hexapoda</taxon>
        <taxon>Insecta</taxon>
        <taxon>Pterygota</taxon>
        <taxon>Neoptera</taxon>
        <taxon>Endopterygota</taxon>
        <taxon>Diptera</taxon>
        <taxon>Brachycera</taxon>
        <taxon>Muscomorpha</taxon>
        <taxon>Ephydroidea</taxon>
        <taxon>Drosophilidae</taxon>
        <taxon>Drosophila</taxon>
        <taxon>Sophophora</taxon>
    </lineage>
</organism>
<dbReference type="InterPro" id="IPR050577">
    <property type="entry name" value="MAPR/NEUFC/NENF-like"/>
</dbReference>
<dbReference type="eggNOG" id="KOG1110">
    <property type="taxonomic scope" value="Eukaryota"/>
</dbReference>
<sequence>MADNSKDMEHASSWYSSLYNSIKQTPINVTVLIISTIVFYKVVSFSRRRSQHLSEHDGQGKQDVDLLPLRQDFTVPELREYNGTRADGRILVAINFNIYDVSRSTHYYGRNGANPLFAGRDISRILLNLPVNLKASEDFDDLSDLSSRQMNTLQEWEQQYKEKYPFVGKLTEKHINYTDEEDLEVEPAVPLV</sequence>
<dbReference type="Pfam" id="PF00173">
    <property type="entry name" value="Cyt-b5"/>
    <property type="match status" value="1"/>
</dbReference>
<proteinExistence type="inferred from homology"/>
<evidence type="ECO:0000256" key="1">
    <source>
        <dbReference type="ARBA" id="ARBA00038357"/>
    </source>
</evidence>
<protein>
    <recommendedName>
        <fullName evidence="3">Cytochrome b5 heme-binding domain-containing protein</fullName>
    </recommendedName>
</protein>
<evidence type="ECO:0000313" key="4">
    <source>
        <dbReference type="EMBL" id="EDV58683.1"/>
    </source>
</evidence>
<dbReference type="OMA" id="EYNGTRE"/>
<dbReference type="PANTHER" id="PTHR10281:SF106">
    <property type="entry name" value="IP06960P-RELATED"/>
    <property type="match status" value="1"/>
</dbReference>
<keyword evidence="2" id="KW-0472">Membrane</keyword>
<dbReference type="Proteomes" id="UP000008711">
    <property type="component" value="Unassembled WGS sequence"/>
</dbReference>
<evidence type="ECO:0000259" key="3">
    <source>
        <dbReference type="SMART" id="SM01117"/>
    </source>
</evidence>
<feature type="transmembrane region" description="Helical" evidence="2">
    <location>
        <begin position="25"/>
        <end position="43"/>
    </location>
</feature>
<dbReference type="GO" id="GO:0005783">
    <property type="term" value="C:endoplasmic reticulum"/>
    <property type="evidence" value="ECO:0007669"/>
    <property type="project" value="TreeGrafter"/>
</dbReference>
<name>B3NAW9_DROER</name>
<dbReference type="GO" id="GO:0016020">
    <property type="term" value="C:membrane"/>
    <property type="evidence" value="ECO:0007669"/>
    <property type="project" value="TreeGrafter"/>
</dbReference>
<dbReference type="OrthoDB" id="547796at2759"/>
<dbReference type="PANTHER" id="PTHR10281">
    <property type="entry name" value="MEMBRANE-ASSOCIATED PROGESTERONE RECEPTOR COMPONENT-RELATED"/>
    <property type="match status" value="1"/>
</dbReference>
<evidence type="ECO:0000256" key="2">
    <source>
        <dbReference type="SAM" id="Phobius"/>
    </source>
</evidence>
<gene>
    <name evidence="4" type="primary">Dere\GG10201</name>
    <name evidence="4" type="synonym">dere_GLEANR_10149</name>
    <name evidence="4" type="synonym">GG10201</name>
    <name evidence="4" type="ORF">Dere_GG10201</name>
</gene>
<dbReference type="SUPFAM" id="SSF55856">
    <property type="entry name" value="Cytochrome b5-like heme/steroid binding domain"/>
    <property type="match status" value="1"/>
</dbReference>
<dbReference type="InterPro" id="IPR036400">
    <property type="entry name" value="Cyt_B5-like_heme/steroid_sf"/>
</dbReference>
<accession>B3NAW9</accession>
<comment type="similarity">
    <text evidence="1">Belongs to the cytochrome b5 family. MAPR subfamily.</text>
</comment>
<dbReference type="InterPro" id="IPR001199">
    <property type="entry name" value="Cyt_B5-like_heme/steroid-bd"/>
</dbReference>
<reference evidence="4 5" key="1">
    <citation type="journal article" date="2007" name="Nature">
        <title>Evolution of genes and genomes on the Drosophila phylogeny.</title>
        <authorList>
            <consortium name="Drosophila 12 Genomes Consortium"/>
            <person name="Clark A.G."/>
            <person name="Eisen M.B."/>
            <person name="Smith D.R."/>
            <person name="Bergman C.M."/>
            <person name="Oliver B."/>
            <person name="Markow T.A."/>
            <person name="Kaufman T.C."/>
            <person name="Kellis M."/>
            <person name="Gelbart W."/>
            <person name="Iyer V.N."/>
            <person name="Pollard D.A."/>
            <person name="Sackton T.B."/>
            <person name="Larracuente A.M."/>
            <person name="Singh N.D."/>
            <person name="Abad J.P."/>
            <person name="Abt D.N."/>
            <person name="Adryan B."/>
            <person name="Aguade M."/>
            <person name="Akashi H."/>
            <person name="Anderson W.W."/>
            <person name="Aquadro C.F."/>
            <person name="Ardell D.H."/>
            <person name="Arguello R."/>
            <person name="Artieri C.G."/>
            <person name="Barbash D.A."/>
            <person name="Barker D."/>
            <person name="Barsanti P."/>
            <person name="Batterham P."/>
            <person name="Batzoglou S."/>
            <person name="Begun D."/>
            <person name="Bhutkar A."/>
            <person name="Blanco E."/>
            <person name="Bosak S.A."/>
            <person name="Bradley R.K."/>
            <person name="Brand A.D."/>
            <person name="Brent M.R."/>
            <person name="Brooks A.N."/>
            <person name="Brown R.H."/>
            <person name="Butlin R.K."/>
            <person name="Caggese C."/>
            <person name="Calvi B.R."/>
            <person name="Bernardo de Carvalho A."/>
            <person name="Caspi A."/>
            <person name="Castrezana S."/>
            <person name="Celniker S.E."/>
            <person name="Chang J.L."/>
            <person name="Chapple C."/>
            <person name="Chatterji S."/>
            <person name="Chinwalla A."/>
            <person name="Civetta A."/>
            <person name="Clifton S.W."/>
            <person name="Comeron J.M."/>
            <person name="Costello J.C."/>
            <person name="Coyne J.A."/>
            <person name="Daub J."/>
            <person name="David R.G."/>
            <person name="Delcher A.L."/>
            <person name="Delehaunty K."/>
            <person name="Do C.B."/>
            <person name="Ebling H."/>
            <person name="Edwards K."/>
            <person name="Eickbush T."/>
            <person name="Evans J.D."/>
            <person name="Filipski A."/>
            <person name="Findeiss S."/>
            <person name="Freyhult E."/>
            <person name="Fulton L."/>
            <person name="Fulton R."/>
            <person name="Garcia A.C."/>
            <person name="Gardiner A."/>
            <person name="Garfield D.A."/>
            <person name="Garvin B.E."/>
            <person name="Gibson G."/>
            <person name="Gilbert D."/>
            <person name="Gnerre S."/>
            <person name="Godfrey J."/>
            <person name="Good R."/>
            <person name="Gotea V."/>
            <person name="Gravely B."/>
            <person name="Greenberg A.J."/>
            <person name="Griffiths-Jones S."/>
            <person name="Gross S."/>
            <person name="Guigo R."/>
            <person name="Gustafson E.A."/>
            <person name="Haerty W."/>
            <person name="Hahn M.W."/>
            <person name="Halligan D.L."/>
            <person name="Halpern A.L."/>
            <person name="Halter G.M."/>
            <person name="Han M.V."/>
            <person name="Heger A."/>
            <person name="Hillier L."/>
            <person name="Hinrichs A.S."/>
            <person name="Holmes I."/>
            <person name="Hoskins R.A."/>
            <person name="Hubisz M.J."/>
            <person name="Hultmark D."/>
            <person name="Huntley M.A."/>
            <person name="Jaffe D.B."/>
            <person name="Jagadeeshan S."/>
            <person name="Jeck W.R."/>
            <person name="Johnson J."/>
            <person name="Jones C.D."/>
            <person name="Jordan W.C."/>
            <person name="Karpen G.H."/>
            <person name="Kataoka E."/>
            <person name="Keightley P.D."/>
            <person name="Kheradpour P."/>
            <person name="Kirkness E.F."/>
            <person name="Koerich L.B."/>
            <person name="Kristiansen K."/>
            <person name="Kudrna D."/>
            <person name="Kulathinal R.J."/>
            <person name="Kumar S."/>
            <person name="Kwok R."/>
            <person name="Lander E."/>
            <person name="Langley C.H."/>
            <person name="Lapoint R."/>
            <person name="Lazzaro B.P."/>
            <person name="Lee S.J."/>
            <person name="Levesque L."/>
            <person name="Li R."/>
            <person name="Lin C.F."/>
            <person name="Lin M.F."/>
            <person name="Lindblad-Toh K."/>
            <person name="Llopart A."/>
            <person name="Long M."/>
            <person name="Low L."/>
            <person name="Lozovsky E."/>
            <person name="Lu J."/>
            <person name="Luo M."/>
            <person name="Machado C.A."/>
            <person name="Makalowski W."/>
            <person name="Marzo M."/>
            <person name="Matsuda M."/>
            <person name="Matzkin L."/>
            <person name="McAllister B."/>
            <person name="McBride C.S."/>
            <person name="McKernan B."/>
            <person name="McKernan K."/>
            <person name="Mendez-Lago M."/>
            <person name="Minx P."/>
            <person name="Mollenhauer M.U."/>
            <person name="Montooth K."/>
            <person name="Mount S.M."/>
            <person name="Mu X."/>
            <person name="Myers E."/>
            <person name="Negre B."/>
            <person name="Newfeld S."/>
            <person name="Nielsen R."/>
            <person name="Noor M.A."/>
            <person name="O'Grady P."/>
            <person name="Pachter L."/>
            <person name="Papaceit M."/>
            <person name="Parisi M.J."/>
            <person name="Parisi M."/>
            <person name="Parts L."/>
            <person name="Pedersen J.S."/>
            <person name="Pesole G."/>
            <person name="Phillippy A.M."/>
            <person name="Ponting C.P."/>
            <person name="Pop M."/>
            <person name="Porcelli D."/>
            <person name="Powell J.R."/>
            <person name="Prohaska S."/>
            <person name="Pruitt K."/>
            <person name="Puig M."/>
            <person name="Quesneville H."/>
            <person name="Ram K.R."/>
            <person name="Rand D."/>
            <person name="Rasmussen M.D."/>
            <person name="Reed L.K."/>
            <person name="Reenan R."/>
            <person name="Reily A."/>
            <person name="Remington K.A."/>
            <person name="Rieger T.T."/>
            <person name="Ritchie M.G."/>
            <person name="Robin C."/>
            <person name="Rogers Y.H."/>
            <person name="Rohde C."/>
            <person name="Rozas J."/>
            <person name="Rubenfield M.J."/>
            <person name="Ruiz A."/>
            <person name="Russo S."/>
            <person name="Salzberg S.L."/>
            <person name="Sanchez-Gracia A."/>
            <person name="Saranga D.J."/>
            <person name="Sato H."/>
            <person name="Schaeffer S.W."/>
            <person name="Schatz M.C."/>
            <person name="Schlenke T."/>
            <person name="Schwartz R."/>
            <person name="Segarra C."/>
            <person name="Singh R.S."/>
            <person name="Sirot L."/>
            <person name="Sirota M."/>
            <person name="Sisneros N.B."/>
            <person name="Smith C.D."/>
            <person name="Smith T.F."/>
            <person name="Spieth J."/>
            <person name="Stage D.E."/>
            <person name="Stark A."/>
            <person name="Stephan W."/>
            <person name="Strausberg R.L."/>
            <person name="Strempel S."/>
            <person name="Sturgill D."/>
            <person name="Sutton G."/>
            <person name="Sutton G.G."/>
            <person name="Tao W."/>
            <person name="Teichmann S."/>
            <person name="Tobari Y.N."/>
            <person name="Tomimura Y."/>
            <person name="Tsolas J.M."/>
            <person name="Valente V.L."/>
            <person name="Venter E."/>
            <person name="Venter J.C."/>
            <person name="Vicario S."/>
            <person name="Vieira F.G."/>
            <person name="Vilella A.J."/>
            <person name="Villasante A."/>
            <person name="Walenz B."/>
            <person name="Wang J."/>
            <person name="Wasserman M."/>
            <person name="Watts T."/>
            <person name="Wilson D."/>
            <person name="Wilson R.K."/>
            <person name="Wing R.A."/>
            <person name="Wolfner M.F."/>
            <person name="Wong A."/>
            <person name="Wong G.K."/>
            <person name="Wu C.I."/>
            <person name="Wu G."/>
            <person name="Yamamoto D."/>
            <person name="Yang H.P."/>
            <person name="Yang S.P."/>
            <person name="Yorke J.A."/>
            <person name="Yoshida K."/>
            <person name="Zdobnov E."/>
            <person name="Zhang P."/>
            <person name="Zhang Y."/>
            <person name="Zimin A.V."/>
            <person name="Baldwin J."/>
            <person name="Abdouelleil A."/>
            <person name="Abdulkadir J."/>
            <person name="Abebe A."/>
            <person name="Abera B."/>
            <person name="Abreu J."/>
            <person name="Acer S.C."/>
            <person name="Aftuck L."/>
            <person name="Alexander A."/>
            <person name="An P."/>
            <person name="Anderson E."/>
            <person name="Anderson S."/>
            <person name="Arachi H."/>
            <person name="Azer M."/>
            <person name="Bachantsang P."/>
            <person name="Barry A."/>
            <person name="Bayul T."/>
            <person name="Berlin A."/>
            <person name="Bessette D."/>
            <person name="Bloom T."/>
            <person name="Blye J."/>
            <person name="Boguslavskiy L."/>
            <person name="Bonnet C."/>
            <person name="Boukhgalter B."/>
            <person name="Bourzgui I."/>
            <person name="Brown A."/>
            <person name="Cahill P."/>
            <person name="Channer S."/>
            <person name="Cheshatsang Y."/>
            <person name="Chuda L."/>
            <person name="Citroen M."/>
            <person name="Collymore A."/>
            <person name="Cooke P."/>
            <person name="Costello M."/>
            <person name="D'Aco K."/>
            <person name="Daza R."/>
            <person name="De Haan G."/>
            <person name="DeGray S."/>
            <person name="DeMaso C."/>
            <person name="Dhargay N."/>
            <person name="Dooley K."/>
            <person name="Dooley E."/>
            <person name="Doricent M."/>
            <person name="Dorje P."/>
            <person name="Dorjee K."/>
            <person name="Dupes A."/>
            <person name="Elong R."/>
            <person name="Falk J."/>
            <person name="Farina A."/>
            <person name="Faro S."/>
            <person name="Ferguson D."/>
            <person name="Fisher S."/>
            <person name="Foley C.D."/>
            <person name="Franke A."/>
            <person name="Friedrich D."/>
            <person name="Gadbois L."/>
            <person name="Gearin G."/>
            <person name="Gearin C.R."/>
            <person name="Giannoukos G."/>
            <person name="Goode T."/>
            <person name="Graham J."/>
            <person name="Grandbois E."/>
            <person name="Grewal S."/>
            <person name="Gyaltsen K."/>
            <person name="Hafez N."/>
            <person name="Hagos B."/>
            <person name="Hall J."/>
            <person name="Henson C."/>
            <person name="Hollinger A."/>
            <person name="Honan T."/>
            <person name="Huard M.D."/>
            <person name="Hughes L."/>
            <person name="Hurhula B."/>
            <person name="Husby M.E."/>
            <person name="Kamat A."/>
            <person name="Kanga B."/>
            <person name="Kashin S."/>
            <person name="Khazanovich D."/>
            <person name="Kisner P."/>
            <person name="Lance K."/>
            <person name="Lara M."/>
            <person name="Lee W."/>
            <person name="Lennon N."/>
            <person name="Letendre F."/>
            <person name="LeVine R."/>
            <person name="Lipovsky A."/>
            <person name="Liu X."/>
            <person name="Liu J."/>
            <person name="Liu S."/>
            <person name="Lokyitsang T."/>
            <person name="Lokyitsang Y."/>
            <person name="Lubonja R."/>
            <person name="Lui A."/>
            <person name="MacDonald P."/>
            <person name="Magnisalis V."/>
            <person name="Maru K."/>
            <person name="Matthews C."/>
            <person name="McCusker W."/>
            <person name="McDonough S."/>
            <person name="Mehta T."/>
            <person name="Meldrim J."/>
            <person name="Meneus L."/>
            <person name="Mihai O."/>
            <person name="Mihalev A."/>
            <person name="Mihova T."/>
            <person name="Mittelman R."/>
            <person name="Mlenga V."/>
            <person name="Montmayeur A."/>
            <person name="Mulrain L."/>
            <person name="Navidi A."/>
            <person name="Naylor J."/>
            <person name="Negash T."/>
            <person name="Nguyen T."/>
            <person name="Nguyen N."/>
            <person name="Nicol R."/>
            <person name="Norbu C."/>
            <person name="Norbu N."/>
            <person name="Novod N."/>
            <person name="O'Neill B."/>
            <person name="Osman S."/>
            <person name="Markiewicz E."/>
            <person name="Oyono O.L."/>
            <person name="Patti C."/>
            <person name="Phunkhang P."/>
            <person name="Pierre F."/>
            <person name="Priest M."/>
            <person name="Raghuraman S."/>
            <person name="Rege F."/>
            <person name="Reyes R."/>
            <person name="Rise C."/>
            <person name="Rogov P."/>
            <person name="Ross K."/>
            <person name="Ryan E."/>
            <person name="Settipalli S."/>
            <person name="Shea T."/>
            <person name="Sherpa N."/>
            <person name="Shi L."/>
            <person name="Shih D."/>
            <person name="Sparrow T."/>
            <person name="Spaulding J."/>
            <person name="Stalker J."/>
            <person name="Stange-Thomann N."/>
            <person name="Stavropoulos S."/>
            <person name="Stone C."/>
            <person name="Strader C."/>
            <person name="Tesfaye S."/>
            <person name="Thomson T."/>
            <person name="Thoulutsang Y."/>
            <person name="Thoulutsang D."/>
            <person name="Topham K."/>
            <person name="Topping I."/>
            <person name="Tsamla T."/>
            <person name="Vassiliev H."/>
            <person name="Vo A."/>
            <person name="Wangchuk T."/>
            <person name="Wangdi T."/>
            <person name="Weiand M."/>
            <person name="Wilkinson J."/>
            <person name="Wilson A."/>
            <person name="Yadav S."/>
            <person name="Young G."/>
            <person name="Yu Q."/>
            <person name="Zembek L."/>
            <person name="Zhong D."/>
            <person name="Zimmer A."/>
            <person name="Zwirko Z."/>
            <person name="Jaffe D.B."/>
            <person name="Alvarez P."/>
            <person name="Brockman W."/>
            <person name="Butler J."/>
            <person name="Chin C."/>
            <person name="Gnerre S."/>
            <person name="Grabherr M."/>
            <person name="Kleber M."/>
            <person name="Mauceli E."/>
            <person name="MacCallum I."/>
        </authorList>
    </citation>
    <scope>NUCLEOTIDE SEQUENCE [LARGE SCALE GENOMIC DNA]</scope>
    <source>
        <strain evidence="4 5">TSC#14021-0224.01</strain>
    </source>
</reference>
<keyword evidence="2" id="KW-0812">Transmembrane</keyword>
<dbReference type="SMART" id="SM01117">
    <property type="entry name" value="Cyt-b5"/>
    <property type="match status" value="1"/>
</dbReference>
<evidence type="ECO:0000313" key="5">
    <source>
        <dbReference type="Proteomes" id="UP000008711"/>
    </source>
</evidence>
<reference evidence="4 5" key="2">
    <citation type="journal article" date="2008" name="Bioinformatics">
        <title>Assembly reconciliation.</title>
        <authorList>
            <person name="Zimin A.V."/>
            <person name="Smith D.R."/>
            <person name="Sutton G."/>
            <person name="Yorke J.A."/>
        </authorList>
    </citation>
    <scope>NUCLEOTIDE SEQUENCE [LARGE SCALE GENOMIC DNA]</scope>
    <source>
        <strain evidence="4 5">TSC#14021-0224.01</strain>
    </source>
</reference>
<feature type="domain" description="Cytochrome b5 heme-binding" evidence="3">
    <location>
        <begin position="73"/>
        <end position="171"/>
    </location>
</feature>
<dbReference type="EMBL" id="CH954177">
    <property type="protein sequence ID" value="EDV58683.1"/>
    <property type="molecule type" value="Genomic_DNA"/>
</dbReference>
<keyword evidence="5" id="KW-1185">Reference proteome</keyword>
<dbReference type="HOGENOM" id="CLU_042860_1_0_1"/>
<keyword evidence="2" id="KW-1133">Transmembrane helix</keyword>
<dbReference type="Gene3D" id="3.10.120.10">
    <property type="entry name" value="Cytochrome b5-like heme/steroid binding domain"/>
    <property type="match status" value="1"/>
</dbReference>